<name>A0A3E4T640_PHOVU</name>
<dbReference type="Pfam" id="PF14393">
    <property type="entry name" value="DUF4422"/>
    <property type="match status" value="1"/>
</dbReference>
<dbReference type="AlphaFoldDB" id="A0A3E4T640"/>
<reference evidence="2 5" key="2">
    <citation type="submission" date="2019-10" db="EMBL/GenBank/DDBJ databases">
        <title>Genome Sequence and Assembly of iSURF_14.</title>
        <authorList>
            <person name="Wucher B.R."/>
            <person name="Ruoff K.L."/>
            <person name="Price C.E."/>
            <person name="Valls R.R."/>
            <person name="O'Toole G.A."/>
        </authorList>
    </citation>
    <scope>NUCLEOTIDE SEQUENCE [LARGE SCALE GENOMIC DNA]</scope>
    <source>
        <strain evidence="2 5">ANK132K_3B</strain>
    </source>
</reference>
<comment type="caution">
    <text evidence="3">The sequence shown here is derived from an EMBL/GenBank/DDBJ whole genome shotgun (WGS) entry which is preliminary data.</text>
</comment>
<accession>A0A3E4T640</accession>
<evidence type="ECO:0000313" key="4">
    <source>
        <dbReference type="Proteomes" id="UP000261278"/>
    </source>
</evidence>
<sequence length="299" mass="36059">MVDENIYSRLKKIQILVCAHKKDPNIRNEYPYKAIQVGKALHPKEYFGYLCDNEGDNISEKNSSYSEWTALYWGWKNIHDTKYLGLCHYRRYFDIDITDESIEKIMKNCDMIVIKQTYPMISKSERPLNLMIQTSKEDYYIFLDTLLEIHSSYKREILNYFYNSRTSFPYSMFIARKELFDEFCEFIFPVLFSVEEKIKKHGYTRQRRVMGYLGEYSLGLFIACKHLRYYSVPLKFYSDKEIYPKNLTRYYVRKLKQFLWRYIYRIKEIGNSVPDETSLLPEDVKVGLKNDNIEMKVLQ</sequence>
<protein>
    <submittedName>
        <fullName evidence="3">DUF4422 domain-containing protein</fullName>
    </submittedName>
</protein>
<organism evidence="3 4">
    <name type="scientific">Phocaeicola vulgatus</name>
    <name type="common">Bacteroides vulgatus</name>
    <dbReference type="NCBI Taxonomy" id="821"/>
    <lineage>
        <taxon>Bacteria</taxon>
        <taxon>Pseudomonadati</taxon>
        <taxon>Bacteroidota</taxon>
        <taxon>Bacteroidia</taxon>
        <taxon>Bacteroidales</taxon>
        <taxon>Bacteroidaceae</taxon>
        <taxon>Phocaeicola</taxon>
    </lineage>
</organism>
<reference evidence="3 4" key="1">
    <citation type="submission" date="2018-08" db="EMBL/GenBank/DDBJ databases">
        <title>A genome reference for cultivated species of the human gut microbiota.</title>
        <authorList>
            <person name="Zou Y."/>
            <person name="Xue W."/>
            <person name="Luo G."/>
        </authorList>
    </citation>
    <scope>NUCLEOTIDE SEQUENCE [LARGE SCALE GENOMIC DNA]</scope>
    <source>
        <strain evidence="3 4">TF05-18</strain>
    </source>
</reference>
<evidence type="ECO:0000313" key="3">
    <source>
        <dbReference type="EMBL" id="RGL86608.1"/>
    </source>
</evidence>
<proteinExistence type="predicted"/>
<dbReference type="EMBL" id="WCIF01000007">
    <property type="protein sequence ID" value="KAB5439145.1"/>
    <property type="molecule type" value="Genomic_DNA"/>
</dbReference>
<dbReference type="RefSeq" id="WP_117678066.1">
    <property type="nucleotide sequence ID" value="NZ_JABDSB010000066.1"/>
</dbReference>
<dbReference type="Proteomes" id="UP000261278">
    <property type="component" value="Unassembled WGS sequence"/>
</dbReference>
<evidence type="ECO:0000313" key="2">
    <source>
        <dbReference type="EMBL" id="KAB5439145.1"/>
    </source>
</evidence>
<evidence type="ECO:0000259" key="1">
    <source>
        <dbReference type="Pfam" id="PF14393"/>
    </source>
</evidence>
<evidence type="ECO:0000313" key="5">
    <source>
        <dbReference type="Proteomes" id="UP000462885"/>
    </source>
</evidence>
<dbReference type="InterPro" id="IPR025536">
    <property type="entry name" value="DUF4422"/>
</dbReference>
<dbReference type="Proteomes" id="UP000462885">
    <property type="component" value="Unassembled WGS sequence"/>
</dbReference>
<dbReference type="EMBL" id="QSSN01000008">
    <property type="protein sequence ID" value="RGL86608.1"/>
    <property type="molecule type" value="Genomic_DNA"/>
</dbReference>
<gene>
    <name evidence="3" type="ORF">DXC44_08590</name>
    <name evidence="2" type="ORF">F9Z94_07880</name>
</gene>
<feature type="domain" description="DUF4422" evidence="1">
    <location>
        <begin position="14"/>
        <end position="223"/>
    </location>
</feature>